<dbReference type="AlphaFoldDB" id="A0A2W6NKU7"/>
<dbReference type="GO" id="GO:0000050">
    <property type="term" value="P:urea cycle"/>
    <property type="evidence" value="ECO:0007669"/>
    <property type="project" value="UniProtKB-UniPathway"/>
</dbReference>
<comment type="catalytic activity">
    <reaction evidence="8 13">
        <text>L-arginine + H2O = urea + L-ornithine</text>
        <dbReference type="Rhea" id="RHEA:20569"/>
        <dbReference type="ChEBI" id="CHEBI:15377"/>
        <dbReference type="ChEBI" id="CHEBI:16199"/>
        <dbReference type="ChEBI" id="CHEBI:32682"/>
        <dbReference type="ChEBI" id="CHEBI:46911"/>
        <dbReference type="EC" id="3.5.3.1"/>
    </reaction>
</comment>
<dbReference type="PRINTS" id="PR00116">
    <property type="entry name" value="ARGINASE"/>
</dbReference>
<dbReference type="NCBIfam" id="TIGR01229">
    <property type="entry name" value="rocF_arginase"/>
    <property type="match status" value="1"/>
</dbReference>
<dbReference type="Pfam" id="PF00491">
    <property type="entry name" value="Arginase"/>
    <property type="match status" value="1"/>
</dbReference>
<dbReference type="RefSeq" id="WP_111269567.1">
    <property type="nucleotide sequence ID" value="NZ_QKWW01000020.1"/>
</dbReference>
<dbReference type="CDD" id="cd09989">
    <property type="entry name" value="Arginase"/>
    <property type="match status" value="1"/>
</dbReference>
<protein>
    <recommendedName>
        <fullName evidence="3 9">Arginase</fullName>
        <ecNumber evidence="2 9">3.5.3.1</ecNumber>
    </recommendedName>
</protein>
<comment type="pathway">
    <text evidence="1">Nitrogen metabolism; urea cycle; L-ornithine and urea from L-arginine: step 1/1.</text>
</comment>
<dbReference type="GO" id="GO:0004053">
    <property type="term" value="F:arginase activity"/>
    <property type="evidence" value="ECO:0007669"/>
    <property type="project" value="UniProtKB-UniRule"/>
</dbReference>
<evidence type="ECO:0000256" key="9">
    <source>
        <dbReference type="NCBIfam" id="TIGR01229"/>
    </source>
</evidence>
<feature type="binding site" evidence="10">
    <location>
        <position position="152"/>
    </location>
    <ligand>
        <name>Mn(2+)</name>
        <dbReference type="ChEBI" id="CHEBI:29035"/>
        <label>1</label>
    </ligand>
</feature>
<evidence type="ECO:0000256" key="13">
    <source>
        <dbReference type="RuleBase" id="RU361159"/>
    </source>
</evidence>
<feature type="binding site" evidence="10">
    <location>
        <position position="254"/>
    </location>
    <ligand>
        <name>Mn(2+)</name>
        <dbReference type="ChEBI" id="CHEBI:29035"/>
        <label>1</label>
    </ligand>
</feature>
<dbReference type="PANTHER" id="PTHR43782">
    <property type="entry name" value="ARGINASE"/>
    <property type="match status" value="1"/>
</dbReference>
<gene>
    <name evidence="15" type="primary">rocF</name>
    <name evidence="15" type="ORF">DN757_07040</name>
</gene>
<evidence type="ECO:0000313" key="15">
    <source>
        <dbReference type="EMBL" id="PZT56399.1"/>
    </source>
</evidence>
<dbReference type="InterPro" id="IPR023696">
    <property type="entry name" value="Ureohydrolase_dom_sf"/>
</dbReference>
<dbReference type="PROSITE" id="PS01053">
    <property type="entry name" value="ARGINASE_1"/>
    <property type="match status" value="1"/>
</dbReference>
<dbReference type="PROSITE" id="PS51409">
    <property type="entry name" value="ARGINASE_2"/>
    <property type="match status" value="1"/>
</dbReference>
<feature type="binding site" evidence="10">
    <location>
        <position position="150"/>
    </location>
    <ligand>
        <name>Mn(2+)</name>
        <dbReference type="ChEBI" id="CHEBI:29035"/>
        <label>1</label>
    </ligand>
</feature>
<evidence type="ECO:0000256" key="3">
    <source>
        <dbReference type="ARBA" id="ARBA00018123"/>
    </source>
</evidence>
<dbReference type="EC" id="3.5.3.1" evidence="2 9"/>
<dbReference type="FunFam" id="3.40.800.10:FF:000012">
    <property type="entry name" value="Arginase"/>
    <property type="match status" value="1"/>
</dbReference>
<feature type="binding site" evidence="10">
    <location>
        <position position="127"/>
    </location>
    <ligand>
        <name>Mn(2+)</name>
        <dbReference type="ChEBI" id="CHEBI:29035"/>
        <label>1</label>
    </ligand>
</feature>
<organism evidence="15 16">
    <name type="scientific">Paenibacillus silvae</name>
    <dbReference type="NCBI Taxonomy" id="1325358"/>
    <lineage>
        <taxon>Bacteria</taxon>
        <taxon>Bacillati</taxon>
        <taxon>Bacillota</taxon>
        <taxon>Bacilli</taxon>
        <taxon>Bacillales</taxon>
        <taxon>Paenibacillaceae</taxon>
        <taxon>Paenibacillus</taxon>
    </lineage>
</organism>
<accession>A0A2W6NKU7</accession>
<dbReference type="Proteomes" id="UP000249204">
    <property type="component" value="Unassembled WGS sequence"/>
</dbReference>
<name>A0A2W6NKU7_9BACL</name>
<evidence type="ECO:0000256" key="5">
    <source>
        <dbReference type="ARBA" id="ARBA00022723"/>
    </source>
</evidence>
<keyword evidence="7 10" id="KW-0464">Manganese</keyword>
<evidence type="ECO:0000256" key="14">
    <source>
        <dbReference type="SAM" id="MobiDB-lite"/>
    </source>
</evidence>
<dbReference type="GO" id="GO:0006525">
    <property type="term" value="P:arginine metabolic process"/>
    <property type="evidence" value="ECO:0007669"/>
    <property type="project" value="UniProtKB-KW"/>
</dbReference>
<dbReference type="UniPathway" id="UPA00158">
    <property type="reaction ID" value="UER00270"/>
</dbReference>
<proteinExistence type="inferred from homology"/>
<comment type="cofactor">
    <cofactor evidence="10 13">
        <name>Mn(2+)</name>
        <dbReference type="ChEBI" id="CHEBI:29035"/>
    </cofactor>
    <text evidence="10 13">Binds 2 manganese ions per subunit.</text>
</comment>
<keyword evidence="6 12" id="KW-0378">Hydrolase</keyword>
<dbReference type="Gene3D" id="3.40.800.10">
    <property type="entry name" value="Ureohydrolase domain"/>
    <property type="match status" value="1"/>
</dbReference>
<evidence type="ECO:0000256" key="2">
    <source>
        <dbReference type="ARBA" id="ARBA00012168"/>
    </source>
</evidence>
<dbReference type="SUPFAM" id="SSF52768">
    <property type="entry name" value="Arginase/deacetylase"/>
    <property type="match status" value="1"/>
</dbReference>
<evidence type="ECO:0000313" key="16">
    <source>
        <dbReference type="Proteomes" id="UP000249204"/>
    </source>
</evidence>
<dbReference type="GO" id="GO:0030145">
    <property type="term" value="F:manganese ion binding"/>
    <property type="evidence" value="ECO:0007669"/>
    <property type="project" value="TreeGrafter"/>
</dbReference>
<dbReference type="PIRSF" id="PIRSF036979">
    <property type="entry name" value="Arginase"/>
    <property type="match status" value="1"/>
</dbReference>
<evidence type="ECO:0000256" key="4">
    <source>
        <dbReference type="ARBA" id="ARBA00022503"/>
    </source>
</evidence>
<dbReference type="InterPro" id="IPR014033">
    <property type="entry name" value="Arginase"/>
</dbReference>
<feature type="region of interest" description="Disordered" evidence="14">
    <location>
        <begin position="1"/>
        <end position="25"/>
    </location>
</feature>
<dbReference type="PANTHER" id="PTHR43782:SF3">
    <property type="entry name" value="ARGINASE"/>
    <property type="match status" value="1"/>
</dbReference>
<dbReference type="InterPro" id="IPR006035">
    <property type="entry name" value="Ureohydrolase"/>
</dbReference>
<feature type="binding site" evidence="10">
    <location>
        <position position="154"/>
    </location>
    <ligand>
        <name>Mn(2+)</name>
        <dbReference type="ChEBI" id="CHEBI:29035"/>
        <label>1</label>
    </ligand>
</feature>
<dbReference type="InterPro" id="IPR020855">
    <property type="entry name" value="Ureohydrolase_Mn_BS"/>
</dbReference>
<comment type="similarity">
    <text evidence="11 12">Belongs to the arginase family.</text>
</comment>
<evidence type="ECO:0000256" key="6">
    <source>
        <dbReference type="ARBA" id="ARBA00022801"/>
    </source>
</evidence>
<evidence type="ECO:0000256" key="8">
    <source>
        <dbReference type="ARBA" id="ARBA00047391"/>
    </source>
</evidence>
<comment type="caution">
    <text evidence="15">The sequence shown here is derived from an EMBL/GenBank/DDBJ whole genome shotgun (WGS) entry which is preliminary data.</text>
</comment>
<evidence type="ECO:0000256" key="11">
    <source>
        <dbReference type="PROSITE-ProRule" id="PRU00742"/>
    </source>
</evidence>
<evidence type="ECO:0000256" key="7">
    <source>
        <dbReference type="ARBA" id="ARBA00023211"/>
    </source>
</evidence>
<keyword evidence="5 10" id="KW-0479">Metal-binding</keyword>
<feature type="binding site" evidence="10">
    <location>
        <position position="256"/>
    </location>
    <ligand>
        <name>Mn(2+)</name>
        <dbReference type="ChEBI" id="CHEBI:29035"/>
        <label>1</label>
    </ligand>
</feature>
<sequence>MKNENIPVAGAHKKQEGDAHQASPVSAHQKEIALIKVPFGLAGARNGAELGPDELVTAGLKREIASLGYRLTREVRVDCPVQPANVPARRLTAKYLNEVQQVSEKVCQEVSSTLEEGAFPLVLGGDHSVAIGTLAGLTAHYQKLGVIWFDAHADLNTEDHSLTGNMHGMSLAAGLGHSTFNLSQIRGAGSFVDPSKLVYIGLRDLDLYEKKQIRAMGIKAFTMHDIDRLGMKHVIEQAIVIAGSGTDGIHVSFDMDCLDPREAPGVGTPVPGGLSYREAHFAMECLASSNHVVSMELVEVNPLLDQNRHTARLGVGLIASVLGKTIL</sequence>
<dbReference type="GO" id="GO:0005737">
    <property type="term" value="C:cytoplasm"/>
    <property type="evidence" value="ECO:0007669"/>
    <property type="project" value="TreeGrafter"/>
</dbReference>
<evidence type="ECO:0000256" key="1">
    <source>
        <dbReference type="ARBA" id="ARBA00005098"/>
    </source>
</evidence>
<evidence type="ECO:0000256" key="12">
    <source>
        <dbReference type="RuleBase" id="RU003684"/>
    </source>
</evidence>
<dbReference type="EMBL" id="QKWW01000020">
    <property type="protein sequence ID" value="PZT56399.1"/>
    <property type="molecule type" value="Genomic_DNA"/>
</dbReference>
<keyword evidence="4 13" id="KW-0056">Arginine metabolism</keyword>
<evidence type="ECO:0000256" key="10">
    <source>
        <dbReference type="PIRSR" id="PIRSR036979-1"/>
    </source>
</evidence>
<reference evidence="15 16" key="1">
    <citation type="submission" date="2018-06" db="EMBL/GenBank/DDBJ databases">
        <title>Isolation of heavy metals resistant Paenibacillus silvae NC2 from Gold-Copper mine in ZiJin, China.</title>
        <authorList>
            <person name="Xu J."/>
            <person name="Mazhar H.S."/>
            <person name="Rensing C."/>
        </authorList>
    </citation>
    <scope>NUCLEOTIDE SEQUENCE [LARGE SCALE GENOMIC DNA]</scope>
    <source>
        <strain evidence="15 16">NC2</strain>
    </source>
</reference>